<evidence type="ECO:0000313" key="1">
    <source>
        <dbReference type="EMBL" id="ALG84897.1"/>
    </source>
</evidence>
<dbReference type="KEGG" id="goq:ACH46_10810"/>
<gene>
    <name evidence="1" type="ORF">ACH46_10810</name>
</gene>
<dbReference type="STRING" id="1136941.ACH46_10810"/>
<dbReference type="OrthoDB" id="2284173at2"/>
<evidence type="ECO:0000313" key="2">
    <source>
        <dbReference type="Proteomes" id="UP000063789"/>
    </source>
</evidence>
<dbReference type="Proteomes" id="UP000063789">
    <property type="component" value="Chromosome"/>
</dbReference>
<dbReference type="PATRIC" id="fig|1136941.3.peg.2200"/>
<accession>A0A0N9N3I3</accession>
<proteinExistence type="predicted"/>
<name>A0A0N9N3I3_9ACTN</name>
<organism evidence="1 2">
    <name type="scientific">Gordonia phthalatica</name>
    <dbReference type="NCBI Taxonomy" id="1136941"/>
    <lineage>
        <taxon>Bacteria</taxon>
        <taxon>Bacillati</taxon>
        <taxon>Actinomycetota</taxon>
        <taxon>Actinomycetes</taxon>
        <taxon>Mycobacteriales</taxon>
        <taxon>Gordoniaceae</taxon>
        <taxon>Gordonia</taxon>
    </lineage>
</organism>
<dbReference type="EMBL" id="CP011853">
    <property type="protein sequence ID" value="ALG84897.1"/>
    <property type="molecule type" value="Genomic_DNA"/>
</dbReference>
<protein>
    <submittedName>
        <fullName evidence="1">Uncharacterized protein</fullName>
    </submittedName>
</protein>
<dbReference type="AlphaFoldDB" id="A0A0N9N3I3"/>
<keyword evidence="2" id="KW-1185">Reference proteome</keyword>
<reference evidence="2" key="1">
    <citation type="submission" date="2015-06" db="EMBL/GenBank/DDBJ databases">
        <title>Complete genome sequence and metabolic analysis of phthalate degradation pathway in Gordonia sp. QH-11.</title>
        <authorList>
            <person name="Jin D."/>
            <person name="Kong X."/>
            <person name="Bai Z."/>
        </authorList>
    </citation>
    <scope>NUCLEOTIDE SEQUENCE [LARGE SCALE GENOMIC DNA]</scope>
    <source>
        <strain evidence="2">QH-11</strain>
    </source>
</reference>
<reference evidence="1 2" key="2">
    <citation type="journal article" date="2017" name="Int. J. Syst. Evol. Microbiol.">
        <title>Gordonia phthalatica sp. nov., a di-n-butyl phthalate-degrading bacterium isolated from activated sludge.</title>
        <authorList>
            <person name="Jin D."/>
            <person name="Kong X."/>
            <person name="Jia M."/>
            <person name="Yu X."/>
            <person name="Wang X."/>
            <person name="Zhuang X."/>
            <person name="Deng Y."/>
            <person name="Bai Z."/>
        </authorList>
    </citation>
    <scope>NUCLEOTIDE SEQUENCE [LARGE SCALE GENOMIC DNA]</scope>
    <source>
        <strain evidence="1 2">QH-11</strain>
    </source>
</reference>
<dbReference type="RefSeq" id="WP_062392896.1">
    <property type="nucleotide sequence ID" value="NZ_CP011853.1"/>
</dbReference>
<sequence>MGTAESAITAMIGGRTHARADVLNWESRRIDAAAKKLGVAVPTSGDLNTRREAWLHAKRSLGDDEILRRLHRDTAVADALARSQARVSRRRRLCLTELVVPGAASTAFTEWFTAITVESNRDEMERACPDHFVLRTADGIQEVVETNGGSPLAARFTIDYDDVSSLVTPIDPLFAHRLDGVARASDGTPIGGVRHQFRDTPAGVHARLVIEFPLLMLPSVVHGHRWHLACEFSNWFEACAAASR</sequence>